<dbReference type="AlphaFoldDB" id="A0AAE1JMN2"/>
<gene>
    <name evidence="2" type="ORF">QN277_019815</name>
</gene>
<dbReference type="Gene3D" id="3.40.50.300">
    <property type="entry name" value="P-loop containing nucleotide triphosphate hydrolases"/>
    <property type="match status" value="1"/>
</dbReference>
<proteinExistence type="predicted"/>
<sequence length="274" mass="30867">MEPEPQALNFASSVDTSSAFRSVKEAIAVFGERIHVSSPLPSPAATATTTPTKPIKRENSWRFTSSPVTTKTITEIKGEDCNKDIISYNYDHHHHHHQDDDNNKGLLETLKKLEVELEETKKELKLLKERESDTEVALANLNAELHKNMSKLAQAEAAAAGRAAAKTVRFDERLNDYRELNNDDNDNNGEIKIEEEVVKKNKKKKKETLAQILSVGERSESYNYLGNNGKIGERKMKNKKIKPIIPLVVDLFSKKKGSPSSHHNPIFASPFFYD</sequence>
<evidence type="ECO:0000313" key="3">
    <source>
        <dbReference type="Proteomes" id="UP001293593"/>
    </source>
</evidence>
<keyword evidence="3" id="KW-1185">Reference proteome</keyword>
<evidence type="ECO:0008006" key="4">
    <source>
        <dbReference type="Google" id="ProtNLM"/>
    </source>
</evidence>
<comment type="caution">
    <text evidence="2">The sequence shown here is derived from an EMBL/GenBank/DDBJ whole genome shotgun (WGS) entry which is preliminary data.</text>
</comment>
<keyword evidence="1" id="KW-0175">Coiled coil</keyword>
<reference evidence="2" key="1">
    <citation type="submission" date="2023-10" db="EMBL/GenBank/DDBJ databases">
        <title>Chromosome-level genome of the transformable northern wattle, Acacia crassicarpa.</title>
        <authorList>
            <person name="Massaro I."/>
            <person name="Sinha N.R."/>
            <person name="Poethig S."/>
            <person name="Leichty A.R."/>
        </authorList>
    </citation>
    <scope>NUCLEOTIDE SEQUENCE</scope>
    <source>
        <strain evidence="2">Acra3RX</strain>
        <tissue evidence="2">Leaf</tissue>
    </source>
</reference>
<evidence type="ECO:0000256" key="1">
    <source>
        <dbReference type="SAM" id="Coils"/>
    </source>
</evidence>
<dbReference type="Proteomes" id="UP001293593">
    <property type="component" value="Unassembled WGS sequence"/>
</dbReference>
<accession>A0AAE1JMN2</accession>
<protein>
    <recommendedName>
        <fullName evidence="4">WEB family protein</fullName>
    </recommendedName>
</protein>
<organism evidence="2 3">
    <name type="scientific">Acacia crassicarpa</name>
    <name type="common">northern wattle</name>
    <dbReference type="NCBI Taxonomy" id="499986"/>
    <lineage>
        <taxon>Eukaryota</taxon>
        <taxon>Viridiplantae</taxon>
        <taxon>Streptophyta</taxon>
        <taxon>Embryophyta</taxon>
        <taxon>Tracheophyta</taxon>
        <taxon>Spermatophyta</taxon>
        <taxon>Magnoliopsida</taxon>
        <taxon>eudicotyledons</taxon>
        <taxon>Gunneridae</taxon>
        <taxon>Pentapetalae</taxon>
        <taxon>rosids</taxon>
        <taxon>fabids</taxon>
        <taxon>Fabales</taxon>
        <taxon>Fabaceae</taxon>
        <taxon>Caesalpinioideae</taxon>
        <taxon>mimosoid clade</taxon>
        <taxon>Acacieae</taxon>
        <taxon>Acacia</taxon>
    </lineage>
</organism>
<dbReference type="EMBL" id="JAWXYG010000005">
    <property type="protein sequence ID" value="KAK4271067.1"/>
    <property type="molecule type" value="Genomic_DNA"/>
</dbReference>
<evidence type="ECO:0000313" key="2">
    <source>
        <dbReference type="EMBL" id="KAK4271067.1"/>
    </source>
</evidence>
<dbReference type="InterPro" id="IPR027417">
    <property type="entry name" value="P-loop_NTPase"/>
</dbReference>
<name>A0AAE1JMN2_9FABA</name>
<feature type="coiled-coil region" evidence="1">
    <location>
        <begin position="103"/>
        <end position="158"/>
    </location>
</feature>